<keyword evidence="2 12" id="KW-0808">Transferase</keyword>
<dbReference type="GO" id="GO:0006015">
    <property type="term" value="P:5-phosphoribose 1-diphosphate biosynthetic process"/>
    <property type="evidence" value="ECO:0007669"/>
    <property type="project" value="UniProtKB-UniRule"/>
</dbReference>
<dbReference type="InterPro" id="IPR029057">
    <property type="entry name" value="PRTase-like"/>
</dbReference>
<reference evidence="14" key="1">
    <citation type="submission" date="2020-10" db="EMBL/GenBank/DDBJ databases">
        <authorList>
            <person name="Gilroy R."/>
        </authorList>
    </citation>
    <scope>NUCLEOTIDE SEQUENCE</scope>
    <source>
        <strain evidence="14">14508</strain>
    </source>
</reference>
<dbReference type="SUPFAM" id="SSF53271">
    <property type="entry name" value="PRTase-like"/>
    <property type="match status" value="1"/>
</dbReference>
<dbReference type="InterPro" id="IPR000836">
    <property type="entry name" value="PRTase_dom"/>
</dbReference>
<organism evidence="14 15">
    <name type="scientific">Candidatus Caccosoma faecigallinarum</name>
    <dbReference type="NCBI Taxonomy" id="2840720"/>
    <lineage>
        <taxon>Bacteria</taxon>
        <taxon>Bacillati</taxon>
        <taxon>Bacillota</taxon>
        <taxon>Bacillota incertae sedis</taxon>
        <taxon>Candidatus Caccosoma</taxon>
    </lineage>
</organism>
<dbReference type="EMBL" id="DVKI01000093">
    <property type="protein sequence ID" value="HIT17320.1"/>
    <property type="molecule type" value="Genomic_DNA"/>
</dbReference>
<evidence type="ECO:0000256" key="5">
    <source>
        <dbReference type="ARBA" id="ARBA00022741"/>
    </source>
</evidence>
<evidence type="ECO:0000259" key="13">
    <source>
        <dbReference type="Pfam" id="PF13793"/>
    </source>
</evidence>
<feature type="binding site" evidence="12">
    <location>
        <position position="170"/>
    </location>
    <ligand>
        <name>Mg(2+)</name>
        <dbReference type="ChEBI" id="CHEBI:18420"/>
    </ligand>
</feature>
<dbReference type="InterPro" id="IPR029099">
    <property type="entry name" value="Pribosyltran_N"/>
</dbReference>
<dbReference type="EC" id="2.7.6.1" evidence="12"/>
<dbReference type="PANTHER" id="PTHR10210:SF32">
    <property type="entry name" value="RIBOSE-PHOSPHATE PYROPHOSPHOKINASE 2"/>
    <property type="match status" value="1"/>
</dbReference>
<evidence type="ECO:0000313" key="14">
    <source>
        <dbReference type="EMBL" id="HIT17320.1"/>
    </source>
</evidence>
<name>A0A9D1KAK8_9FIRM</name>
<dbReference type="InterPro" id="IPR037515">
    <property type="entry name" value="Rib-P_diPkinase_bac"/>
</dbReference>
<dbReference type="FunFam" id="3.40.50.2020:FF:000002">
    <property type="entry name" value="Ribose-phosphate pyrophosphokinase"/>
    <property type="match status" value="1"/>
</dbReference>
<keyword evidence="4 12" id="KW-0545">Nucleotide biosynthesis</keyword>
<gene>
    <name evidence="12" type="primary">prs</name>
    <name evidence="14" type="ORF">IAD04_02930</name>
</gene>
<dbReference type="PROSITE" id="PS00114">
    <property type="entry name" value="PRPP_SYNTHASE"/>
    <property type="match status" value="1"/>
</dbReference>
<evidence type="ECO:0000256" key="6">
    <source>
        <dbReference type="ARBA" id="ARBA00022777"/>
    </source>
</evidence>
<dbReference type="GO" id="GO:0009156">
    <property type="term" value="P:ribonucleoside monophosphate biosynthetic process"/>
    <property type="evidence" value="ECO:0007669"/>
    <property type="project" value="InterPro"/>
</dbReference>
<dbReference type="PANTHER" id="PTHR10210">
    <property type="entry name" value="RIBOSE-PHOSPHATE DIPHOSPHOKINASE FAMILY MEMBER"/>
    <property type="match status" value="1"/>
</dbReference>
<evidence type="ECO:0000256" key="3">
    <source>
        <dbReference type="ARBA" id="ARBA00022723"/>
    </source>
</evidence>
<evidence type="ECO:0000256" key="8">
    <source>
        <dbReference type="ARBA" id="ARBA00022842"/>
    </source>
</evidence>
<comment type="caution">
    <text evidence="14">The sequence shown here is derived from an EMBL/GenBank/DDBJ whole genome shotgun (WGS) entry which is preliminary data.</text>
</comment>
<evidence type="ECO:0000256" key="7">
    <source>
        <dbReference type="ARBA" id="ARBA00022840"/>
    </source>
</evidence>
<dbReference type="HAMAP" id="MF_00583_B">
    <property type="entry name" value="RibP_PPkinase_B"/>
    <property type="match status" value="1"/>
</dbReference>
<comment type="catalytic activity">
    <reaction evidence="9 12">
        <text>D-ribose 5-phosphate + ATP = 5-phospho-alpha-D-ribose 1-diphosphate + AMP + H(+)</text>
        <dbReference type="Rhea" id="RHEA:15609"/>
        <dbReference type="ChEBI" id="CHEBI:15378"/>
        <dbReference type="ChEBI" id="CHEBI:30616"/>
        <dbReference type="ChEBI" id="CHEBI:58017"/>
        <dbReference type="ChEBI" id="CHEBI:78346"/>
        <dbReference type="ChEBI" id="CHEBI:456215"/>
        <dbReference type="EC" id="2.7.6.1"/>
    </reaction>
</comment>
<comment type="subunit">
    <text evidence="12">Homohexamer.</text>
</comment>
<evidence type="ECO:0000256" key="1">
    <source>
        <dbReference type="ARBA" id="ARBA00004996"/>
    </source>
</evidence>
<keyword evidence="7 12" id="KW-0067">ATP-binding</keyword>
<sequence length="320" mass="35100">MLDGIKLVCLSANKELTKRIAEILEVPIMDSELTHFADGEILFEGKQSFRGDKVYIIQSTCAPVSERLMEILVCCDALKRASAKEITAIIPYFGYARQDRKAKARQPITARLVADLLQVAGVDRVVSTDLHAPQIQGFFSCPVDDVSAIPIFVKYFEEQKLKNIVVVSPDHGGVVRARKLAENLGAPIAIIDKRRPKPNVAQVVSVVGDVKDKNVIIIDDIVDTAGTLCQAAQVLKEMGALKVYAAISHGVLSLDAVDKINHSCLEKLIITDSIPLDSSKQSEKIEVLSMAPLFAKIIEHIEHGKSLSEAHQQFLKSLKQ</sequence>
<feature type="binding site" evidence="12">
    <location>
        <position position="219"/>
    </location>
    <ligand>
        <name>D-ribose 5-phosphate</name>
        <dbReference type="ChEBI" id="CHEBI:78346"/>
    </ligand>
</feature>
<feature type="binding site" evidence="12">
    <location>
        <begin position="97"/>
        <end position="98"/>
    </location>
    <ligand>
        <name>ATP</name>
        <dbReference type="ChEBI" id="CHEBI:30616"/>
    </ligand>
</feature>
<feature type="binding site" evidence="12">
    <location>
        <begin position="38"/>
        <end position="40"/>
    </location>
    <ligand>
        <name>ATP</name>
        <dbReference type="ChEBI" id="CHEBI:30616"/>
    </ligand>
</feature>
<dbReference type="AlphaFoldDB" id="A0A9D1KAK8"/>
<evidence type="ECO:0000256" key="11">
    <source>
        <dbReference type="ARBA" id="ARBA00061444"/>
    </source>
</evidence>
<keyword evidence="3 12" id="KW-0479">Metal-binding</keyword>
<dbReference type="InterPro" id="IPR000842">
    <property type="entry name" value="PRib_PP_synth_CS"/>
</dbReference>
<feature type="binding site" evidence="12">
    <location>
        <position position="195"/>
    </location>
    <ligand>
        <name>D-ribose 5-phosphate</name>
        <dbReference type="ChEBI" id="CHEBI:78346"/>
    </ligand>
</feature>
<dbReference type="NCBIfam" id="NF002320">
    <property type="entry name" value="PRK01259.1"/>
    <property type="match status" value="1"/>
</dbReference>
<comment type="pathway">
    <text evidence="1 12">Metabolic intermediate biosynthesis; 5-phospho-alpha-D-ribose 1-diphosphate biosynthesis; 5-phospho-alpha-D-ribose 1-diphosphate from D-ribose 5-phosphate (route I): step 1/1.</text>
</comment>
<evidence type="ECO:0000256" key="12">
    <source>
        <dbReference type="HAMAP-Rule" id="MF_00583"/>
    </source>
</evidence>
<dbReference type="GO" id="GO:0005524">
    <property type="term" value="F:ATP binding"/>
    <property type="evidence" value="ECO:0007669"/>
    <property type="project" value="UniProtKB-KW"/>
</dbReference>
<keyword evidence="5 12" id="KW-0547">Nucleotide-binding</keyword>
<dbReference type="FunFam" id="3.40.50.2020:FF:000001">
    <property type="entry name" value="Ribose-phosphate pyrophosphokinase"/>
    <property type="match status" value="1"/>
</dbReference>
<feature type="binding site" evidence="12">
    <location>
        <begin position="223"/>
        <end position="227"/>
    </location>
    <ligand>
        <name>D-ribose 5-phosphate</name>
        <dbReference type="ChEBI" id="CHEBI:78346"/>
    </ligand>
</feature>
<keyword evidence="8 12" id="KW-0460">Magnesium</keyword>
<accession>A0A9D1KAK8</accession>
<keyword evidence="12" id="KW-0963">Cytoplasm</keyword>
<dbReference type="GO" id="GO:0005737">
    <property type="term" value="C:cytoplasm"/>
    <property type="evidence" value="ECO:0007669"/>
    <property type="project" value="UniProtKB-SubCell"/>
</dbReference>
<evidence type="ECO:0000256" key="4">
    <source>
        <dbReference type="ARBA" id="ARBA00022727"/>
    </source>
</evidence>
<comment type="cofactor">
    <cofactor evidence="12">
        <name>Mg(2+)</name>
        <dbReference type="ChEBI" id="CHEBI:18420"/>
    </cofactor>
    <text evidence="12">Binds 2 Mg(2+) ions per subunit.</text>
</comment>
<protein>
    <recommendedName>
        <fullName evidence="12">Ribose-phosphate pyrophosphokinase</fullName>
        <shortName evidence="12">RPPK</shortName>
        <ecNumber evidence="12">2.7.6.1</ecNumber>
    </recommendedName>
    <alternativeName>
        <fullName evidence="12">5-phospho-D-ribosyl alpha-1-diphosphate synthase</fullName>
    </alternativeName>
    <alternativeName>
        <fullName evidence="12">Phosphoribosyl diphosphate synthase</fullName>
    </alternativeName>
    <alternativeName>
        <fullName evidence="12">Phosphoribosyl pyrophosphate synthase</fullName>
        <shortName evidence="12">P-Rib-PP synthase</shortName>
        <shortName evidence="12">PRPP synthase</shortName>
        <shortName evidence="12">PRPPase</shortName>
    </alternativeName>
</protein>
<dbReference type="Proteomes" id="UP000886893">
    <property type="component" value="Unassembled WGS sequence"/>
</dbReference>
<dbReference type="SMART" id="SM01400">
    <property type="entry name" value="Pribosyltran_N"/>
    <property type="match status" value="1"/>
</dbReference>
<dbReference type="GO" id="GO:0000287">
    <property type="term" value="F:magnesium ion binding"/>
    <property type="evidence" value="ECO:0007669"/>
    <property type="project" value="UniProtKB-UniRule"/>
</dbReference>
<dbReference type="GO" id="GO:0006164">
    <property type="term" value="P:purine nucleotide biosynthetic process"/>
    <property type="evidence" value="ECO:0007669"/>
    <property type="project" value="TreeGrafter"/>
</dbReference>
<feature type="active site" evidence="12">
    <location>
        <position position="193"/>
    </location>
</feature>
<keyword evidence="6 12" id="KW-0418">Kinase</keyword>
<evidence type="ECO:0000256" key="10">
    <source>
        <dbReference type="ARBA" id="ARBA00054914"/>
    </source>
</evidence>
<proteinExistence type="inferred from homology"/>
<feature type="domain" description="Ribose-phosphate pyrophosphokinase N-terminal" evidence="13">
    <location>
        <begin position="5"/>
        <end position="121"/>
    </location>
</feature>
<evidence type="ECO:0000256" key="2">
    <source>
        <dbReference type="ARBA" id="ARBA00022679"/>
    </source>
</evidence>
<dbReference type="GO" id="GO:0002189">
    <property type="term" value="C:ribose phosphate diphosphokinase complex"/>
    <property type="evidence" value="ECO:0007669"/>
    <property type="project" value="TreeGrafter"/>
</dbReference>
<feature type="binding site" evidence="12">
    <location>
        <position position="131"/>
    </location>
    <ligand>
        <name>Mg(2+)</name>
        <dbReference type="ChEBI" id="CHEBI:18420"/>
    </ligand>
</feature>
<comment type="subcellular location">
    <subcellularLocation>
        <location evidence="12">Cytoplasm</location>
    </subcellularLocation>
</comment>
<dbReference type="Pfam" id="PF13793">
    <property type="entry name" value="Pribosyltran_N"/>
    <property type="match status" value="1"/>
</dbReference>
<reference evidence="14" key="2">
    <citation type="journal article" date="2021" name="PeerJ">
        <title>Extensive microbial diversity within the chicken gut microbiome revealed by metagenomics and culture.</title>
        <authorList>
            <person name="Gilroy R."/>
            <person name="Ravi A."/>
            <person name="Getino M."/>
            <person name="Pursley I."/>
            <person name="Horton D.L."/>
            <person name="Alikhan N.F."/>
            <person name="Baker D."/>
            <person name="Gharbi K."/>
            <person name="Hall N."/>
            <person name="Watson M."/>
            <person name="Adriaenssens E.M."/>
            <person name="Foster-Nyarko E."/>
            <person name="Jarju S."/>
            <person name="Secka A."/>
            <person name="Antonio M."/>
            <person name="Oren A."/>
            <person name="Chaudhuri R.R."/>
            <person name="La Ragione R."/>
            <person name="Hildebrand F."/>
            <person name="Pallen M.J."/>
        </authorList>
    </citation>
    <scope>NUCLEOTIDE SEQUENCE</scope>
    <source>
        <strain evidence="14">14508</strain>
    </source>
</reference>
<dbReference type="NCBIfam" id="TIGR01251">
    <property type="entry name" value="ribP_PPkin"/>
    <property type="match status" value="1"/>
</dbReference>
<dbReference type="CDD" id="cd06223">
    <property type="entry name" value="PRTases_typeI"/>
    <property type="match status" value="1"/>
</dbReference>
<dbReference type="InterPro" id="IPR005946">
    <property type="entry name" value="Rib-P_diPkinase"/>
</dbReference>
<evidence type="ECO:0000313" key="15">
    <source>
        <dbReference type="Proteomes" id="UP000886893"/>
    </source>
</evidence>
<dbReference type="Pfam" id="PF14572">
    <property type="entry name" value="Pribosyl_synth"/>
    <property type="match status" value="1"/>
</dbReference>
<evidence type="ECO:0000256" key="9">
    <source>
        <dbReference type="ARBA" id="ARBA00049535"/>
    </source>
</evidence>
<dbReference type="Gene3D" id="3.40.50.2020">
    <property type="match status" value="2"/>
</dbReference>
<comment type="function">
    <text evidence="10 12">Involved in the biosynthesis of the central metabolite phospho-alpha-D-ribosyl-1-pyrophosphate (PRPP) via the transfer of pyrophosphoryl group from ATP to 1-hydroxyl of ribose-5-phosphate (Rib-5-P).</text>
</comment>
<dbReference type="GO" id="GO:0016301">
    <property type="term" value="F:kinase activity"/>
    <property type="evidence" value="ECO:0007669"/>
    <property type="project" value="UniProtKB-KW"/>
</dbReference>
<comment type="similarity">
    <text evidence="11 12">Belongs to the ribose-phosphate pyrophosphokinase family. Class I subfamily.</text>
</comment>
<dbReference type="GO" id="GO:0004749">
    <property type="term" value="F:ribose phosphate diphosphokinase activity"/>
    <property type="evidence" value="ECO:0007669"/>
    <property type="project" value="UniProtKB-UniRule"/>
</dbReference>